<reference evidence="2" key="1">
    <citation type="submission" date="2022-11" db="UniProtKB">
        <authorList>
            <consortium name="WormBaseParasite"/>
        </authorList>
    </citation>
    <scope>IDENTIFICATION</scope>
</reference>
<dbReference type="WBParaSite" id="JU765_v2.g6222.t1">
    <property type="protein sequence ID" value="JU765_v2.g6222.t1"/>
    <property type="gene ID" value="JU765_v2.g6222"/>
</dbReference>
<accession>A0AC34RF79</accession>
<evidence type="ECO:0000313" key="2">
    <source>
        <dbReference type="WBParaSite" id="JU765_v2.g6222.t1"/>
    </source>
</evidence>
<organism evidence="1 2">
    <name type="scientific">Panagrolaimus sp. JU765</name>
    <dbReference type="NCBI Taxonomy" id="591449"/>
    <lineage>
        <taxon>Eukaryota</taxon>
        <taxon>Metazoa</taxon>
        <taxon>Ecdysozoa</taxon>
        <taxon>Nematoda</taxon>
        <taxon>Chromadorea</taxon>
        <taxon>Rhabditida</taxon>
        <taxon>Tylenchina</taxon>
        <taxon>Panagrolaimomorpha</taxon>
        <taxon>Panagrolaimoidea</taxon>
        <taxon>Panagrolaimidae</taxon>
        <taxon>Panagrolaimus</taxon>
    </lineage>
</organism>
<sequence length="888" mass="100498">MNRPLFFKPFSLFRRCFVVQFLSCLLIINSVVTVSSSQLQGCSLDNNLCDNDEICLPDGLFGQCYSESTNLAPLIVQKPLNQIQKEVLKVQLMRLASENYNWPDPQSQCVLAYFKLAVVYDLEYDPEFCVVRNPTNIWTLVQKVQNILSDQDGILTDGEFMIGQNEARNLIQNVDETMPNEGYEAIVEMPDEQVSSLVVAEPALLVDSESQMALPVVVVDELNQEPIMEQLPVENVIAVETPALTVNPQDKNNSSKLMTEANMGNPNNDVQKIVTEILQENQLEADKRSQQTVNLSSTEEKQLNDYVHDIMNNRETNVKKLSEQQVDKLADLIGSLQDAIIQSQFQEEISDPEIEENIPLTSLSNEQQLLLKKDLERYNNEDMGLANTVHKIVKGDFQRVEGNRVYLKMSKDEVTEDELVKLIEYLDSKIALPNNMFFDDFKYENGELSFRVVQFDSFKKNGEKRMTSASGVAQAVYKRRKDIQTLSGVQVAETGIGSGEDAVPVERSDRDWLFTPILAICAFTITTLVVVLAVHFIKNRRRLIKSNLPEVIDSLEGGKSVAAYEDLCRQRMSSQDTPTGVTVNAATVSKTSSTSSWPDESVIQSSKLDISTGHVILSFLKEHLENPDKIEEQWNSVSGYFNKNAISTIALEPQNITKNRDRNVIPYDENVVTTENGYINASKIFDSDPKHCSYIVTQAPMESTIPAYWEMIWEQGVALLVNLCEMDECEKYWPDEGSQVYGSFEVNLVSEHIWSENYVVRSFYLKSLKTNETRTVTQFHFLSWKKNQVPASNKSLLEFRRKVNKSYRGRASPVLVHDLNGAGRAGTYCLIDLVITRIGKGVKEIDMAASLEHLRDQRPFLVANSEQYKMVFSSVAEEVTSMIKLIQH</sequence>
<proteinExistence type="predicted"/>
<dbReference type="Proteomes" id="UP000887576">
    <property type="component" value="Unplaced"/>
</dbReference>
<protein>
    <submittedName>
        <fullName evidence="2">Receptor-type tyrosine-protein phosphatase N2</fullName>
    </submittedName>
</protein>
<evidence type="ECO:0000313" key="1">
    <source>
        <dbReference type="Proteomes" id="UP000887576"/>
    </source>
</evidence>
<name>A0AC34RF79_9BILA</name>